<name>A0A2T9XYA1_9FUNG</name>
<dbReference type="STRING" id="133381.A0A2T9XYA1"/>
<dbReference type="InterPro" id="IPR021850">
    <property type="entry name" value="Symplekin/Pta1"/>
</dbReference>
<feature type="compositionally biased region" description="Polar residues" evidence="1">
    <location>
        <begin position="50"/>
        <end position="62"/>
    </location>
</feature>
<evidence type="ECO:0000313" key="4">
    <source>
        <dbReference type="Proteomes" id="UP000245609"/>
    </source>
</evidence>
<organism evidence="3 4">
    <name type="scientific">Smittium megazygosporum</name>
    <dbReference type="NCBI Taxonomy" id="133381"/>
    <lineage>
        <taxon>Eukaryota</taxon>
        <taxon>Fungi</taxon>
        <taxon>Fungi incertae sedis</taxon>
        <taxon>Zoopagomycota</taxon>
        <taxon>Kickxellomycotina</taxon>
        <taxon>Harpellomycetes</taxon>
        <taxon>Harpellales</taxon>
        <taxon>Legeriomycetaceae</taxon>
        <taxon>Smittium</taxon>
    </lineage>
</organism>
<reference evidence="3 4" key="1">
    <citation type="journal article" date="2018" name="MBio">
        <title>Comparative Genomics Reveals the Core Gene Toolbox for the Fungus-Insect Symbiosis.</title>
        <authorList>
            <person name="Wang Y."/>
            <person name="Stata M."/>
            <person name="Wang W."/>
            <person name="Stajich J.E."/>
            <person name="White M.M."/>
            <person name="Moncalvo J.M."/>
        </authorList>
    </citation>
    <scope>NUCLEOTIDE SEQUENCE [LARGE SCALE GENOMIC DNA]</scope>
    <source>
        <strain evidence="3 4">SC-DP-2</strain>
    </source>
</reference>
<dbReference type="AlphaFoldDB" id="A0A2T9XYA1"/>
<sequence>MNSDSSVRLNSIFILKRVFKKHKDEIREFAFREMERLGDEQKIEDKMNIDETNQANDQNLESQSEKMTDSSSTSQDSRIILELFVAIMSLDIELIYKYFDKYAKSDPFMQQLMRQVLNPLIKFELKATTGTKATNGTEHNRIQPIINKMLTDCPPGGESLLLKIIVLALEKESAIHSKINVESVVDFINNRNLGGKYLILLLGFVKKDVIVSNMSHLIKMLDGSEEVNNLFKMAIKKILIHQDVNDTEKLSKEELIKVIHYIEPSKVGGLKKLAMGLELLFSMKDVFDPTILGSSLKMVINSSEEIPTMLMRSIMVVYKLHPIMKSYLSGLLNLMVINSTHPVADKEHDPNKSDEGTNSHKHPIWENEKLWNGFLLCFDILKPNSFVVLKTLPEKQRNEIILKYPEVLTEMEKIERDEEPVSLEQSSVN</sequence>
<keyword evidence="4" id="KW-1185">Reference proteome</keyword>
<feature type="domain" description="Symplekin C-terminal" evidence="2">
    <location>
        <begin position="196"/>
        <end position="401"/>
    </location>
</feature>
<protein>
    <recommendedName>
        <fullName evidence="2">Symplekin C-terminal domain-containing protein</fullName>
    </recommendedName>
</protein>
<dbReference type="Pfam" id="PF12295">
    <property type="entry name" value="Symplekin_C"/>
    <property type="match status" value="1"/>
</dbReference>
<dbReference type="PANTHER" id="PTHR15245:SF20">
    <property type="entry name" value="SYMPLEKIN"/>
    <property type="match status" value="1"/>
</dbReference>
<dbReference type="GO" id="GO:0005847">
    <property type="term" value="C:mRNA cleavage and polyadenylation specificity factor complex"/>
    <property type="evidence" value="ECO:0007669"/>
    <property type="project" value="TreeGrafter"/>
</dbReference>
<evidence type="ECO:0000256" key="1">
    <source>
        <dbReference type="SAM" id="MobiDB-lite"/>
    </source>
</evidence>
<accession>A0A2T9XYA1</accession>
<dbReference type="InterPro" id="IPR022075">
    <property type="entry name" value="Symplekin_C"/>
</dbReference>
<feature type="region of interest" description="Disordered" evidence="1">
    <location>
        <begin position="42"/>
        <end position="73"/>
    </location>
</feature>
<dbReference type="EMBL" id="MBFS01003750">
    <property type="protein sequence ID" value="PVU85040.1"/>
    <property type="molecule type" value="Genomic_DNA"/>
</dbReference>
<comment type="caution">
    <text evidence="3">The sequence shown here is derived from an EMBL/GenBank/DDBJ whole genome shotgun (WGS) entry which is preliminary data.</text>
</comment>
<evidence type="ECO:0000313" key="3">
    <source>
        <dbReference type="EMBL" id="PVU85040.1"/>
    </source>
</evidence>
<dbReference type="OrthoDB" id="331600at2759"/>
<proteinExistence type="predicted"/>
<evidence type="ECO:0000259" key="2">
    <source>
        <dbReference type="Pfam" id="PF12295"/>
    </source>
</evidence>
<dbReference type="Proteomes" id="UP000245609">
    <property type="component" value="Unassembled WGS sequence"/>
</dbReference>
<dbReference type="PANTHER" id="PTHR15245">
    <property type="entry name" value="SYMPLEKIN-RELATED"/>
    <property type="match status" value="1"/>
</dbReference>
<gene>
    <name evidence="3" type="ORF">BB560_007181</name>
</gene>